<evidence type="ECO:0000256" key="9">
    <source>
        <dbReference type="ARBA" id="ARBA00023180"/>
    </source>
</evidence>
<keyword evidence="10" id="KW-1071">Ligand-gated ion channel</keyword>
<evidence type="ECO:0000256" key="1">
    <source>
        <dbReference type="ARBA" id="ARBA00004651"/>
    </source>
</evidence>
<evidence type="ECO:0000256" key="11">
    <source>
        <dbReference type="ARBA" id="ARBA00023303"/>
    </source>
</evidence>
<dbReference type="PANTHER" id="PTHR42643">
    <property type="entry name" value="IONOTROPIC RECEPTOR 20A-RELATED"/>
    <property type="match status" value="1"/>
</dbReference>
<evidence type="ECO:0000313" key="15">
    <source>
        <dbReference type="Proteomes" id="UP001445076"/>
    </source>
</evidence>
<evidence type="ECO:0000256" key="2">
    <source>
        <dbReference type="ARBA" id="ARBA00022448"/>
    </source>
</evidence>
<keyword evidence="3" id="KW-1003">Cell membrane</keyword>
<evidence type="ECO:0000256" key="6">
    <source>
        <dbReference type="ARBA" id="ARBA00023065"/>
    </source>
</evidence>
<feature type="domain" description="Ionotropic glutamate receptor L-glutamate and glycine-binding" evidence="13">
    <location>
        <begin position="5"/>
        <end position="93"/>
    </location>
</feature>
<evidence type="ECO:0000256" key="7">
    <source>
        <dbReference type="ARBA" id="ARBA00023136"/>
    </source>
</evidence>
<dbReference type="Pfam" id="PF10613">
    <property type="entry name" value="Lig_chan-Glu_bd"/>
    <property type="match status" value="1"/>
</dbReference>
<keyword evidence="5 12" id="KW-1133">Transmembrane helix</keyword>
<dbReference type="AlphaFoldDB" id="A0AAW0Y6B6"/>
<dbReference type="Proteomes" id="UP001445076">
    <property type="component" value="Unassembled WGS sequence"/>
</dbReference>
<keyword evidence="11" id="KW-0407">Ion channel</keyword>
<proteinExistence type="predicted"/>
<evidence type="ECO:0000313" key="14">
    <source>
        <dbReference type="EMBL" id="KAK8747529.1"/>
    </source>
</evidence>
<protein>
    <recommendedName>
        <fullName evidence="13">Ionotropic glutamate receptor L-glutamate and glycine-binding domain-containing protein</fullName>
    </recommendedName>
</protein>
<reference evidence="14 15" key="1">
    <citation type="journal article" date="2024" name="BMC Genomics">
        <title>Genome assembly of redclaw crayfish (Cherax quadricarinatus) provides insights into its immune adaptation and hypoxia tolerance.</title>
        <authorList>
            <person name="Liu Z."/>
            <person name="Zheng J."/>
            <person name="Li H."/>
            <person name="Fang K."/>
            <person name="Wang S."/>
            <person name="He J."/>
            <person name="Zhou D."/>
            <person name="Weng S."/>
            <person name="Chi M."/>
            <person name="Gu Z."/>
            <person name="He J."/>
            <person name="Li F."/>
            <person name="Wang M."/>
        </authorList>
    </citation>
    <scope>NUCLEOTIDE SEQUENCE [LARGE SCALE GENOMIC DNA]</scope>
    <source>
        <strain evidence="14">ZL_2023a</strain>
    </source>
</reference>
<keyword evidence="8" id="KW-0675">Receptor</keyword>
<keyword evidence="6" id="KW-0406">Ion transport</keyword>
<organism evidence="14 15">
    <name type="scientific">Cherax quadricarinatus</name>
    <name type="common">Australian red claw crayfish</name>
    <dbReference type="NCBI Taxonomy" id="27406"/>
    <lineage>
        <taxon>Eukaryota</taxon>
        <taxon>Metazoa</taxon>
        <taxon>Ecdysozoa</taxon>
        <taxon>Arthropoda</taxon>
        <taxon>Crustacea</taxon>
        <taxon>Multicrustacea</taxon>
        <taxon>Malacostraca</taxon>
        <taxon>Eumalacostraca</taxon>
        <taxon>Eucarida</taxon>
        <taxon>Decapoda</taxon>
        <taxon>Pleocyemata</taxon>
        <taxon>Astacidea</taxon>
        <taxon>Parastacoidea</taxon>
        <taxon>Parastacidae</taxon>
        <taxon>Cherax</taxon>
    </lineage>
</organism>
<dbReference type="SUPFAM" id="SSF53850">
    <property type="entry name" value="Periplasmic binding protein-like II"/>
    <property type="match status" value="1"/>
</dbReference>
<keyword evidence="4 12" id="KW-0812">Transmembrane</keyword>
<comment type="subcellular location">
    <subcellularLocation>
        <location evidence="1">Cell membrane</location>
        <topology evidence="1">Multi-pass membrane protein</topology>
    </subcellularLocation>
</comment>
<dbReference type="InterPro" id="IPR052192">
    <property type="entry name" value="Insect_Ionotropic_Sensory_Rcpt"/>
</dbReference>
<accession>A0AAW0Y6B6</accession>
<evidence type="ECO:0000259" key="13">
    <source>
        <dbReference type="Pfam" id="PF10613"/>
    </source>
</evidence>
<name>A0AAW0Y6B6_CHEQU</name>
<evidence type="ECO:0000256" key="4">
    <source>
        <dbReference type="ARBA" id="ARBA00022692"/>
    </source>
</evidence>
<keyword evidence="15" id="KW-1185">Reference proteome</keyword>
<keyword evidence="9" id="KW-0325">Glycoprotein</keyword>
<evidence type="ECO:0000256" key="10">
    <source>
        <dbReference type="ARBA" id="ARBA00023286"/>
    </source>
</evidence>
<comment type="caution">
    <text evidence="14">The sequence shown here is derived from an EMBL/GenBank/DDBJ whole genome shotgun (WGS) entry which is preliminary data.</text>
</comment>
<gene>
    <name evidence="14" type="ORF">OTU49_016437</name>
</gene>
<dbReference type="PANTHER" id="PTHR42643:SF30">
    <property type="entry name" value="IONOTROPIC RECEPTOR 40A-RELATED"/>
    <property type="match status" value="1"/>
</dbReference>
<keyword evidence="2" id="KW-0813">Transport</keyword>
<evidence type="ECO:0000256" key="5">
    <source>
        <dbReference type="ARBA" id="ARBA00022989"/>
    </source>
</evidence>
<feature type="transmembrane region" description="Helical" evidence="12">
    <location>
        <begin position="111"/>
        <end position="131"/>
    </location>
</feature>
<dbReference type="GO" id="GO:0015276">
    <property type="term" value="F:ligand-gated monoatomic ion channel activity"/>
    <property type="evidence" value="ECO:0007669"/>
    <property type="project" value="InterPro"/>
</dbReference>
<keyword evidence="7 12" id="KW-0472">Membrane</keyword>
<sequence>QQQDGSVVVTGVMGDILTLLHDLTNFTYRCEVVKDHGWGTLLSTGWSGMIGEVVRDEADIAVAALDITEQRESAVDFLLGFIYAKYQLVMRRPSSSDVVWRAYTKQFEGRAWAAAGMVVMLAIMVTVMVVYCSRRRGIHLTLSDTLITVTAFLVGQG</sequence>
<dbReference type="InterPro" id="IPR019594">
    <property type="entry name" value="Glu/Gly-bd"/>
</dbReference>
<evidence type="ECO:0000256" key="3">
    <source>
        <dbReference type="ARBA" id="ARBA00022475"/>
    </source>
</evidence>
<feature type="non-terminal residue" evidence="14">
    <location>
        <position position="1"/>
    </location>
</feature>
<dbReference type="GO" id="GO:0005886">
    <property type="term" value="C:plasma membrane"/>
    <property type="evidence" value="ECO:0007669"/>
    <property type="project" value="UniProtKB-SubCell"/>
</dbReference>
<dbReference type="Gene3D" id="3.40.190.10">
    <property type="entry name" value="Periplasmic binding protein-like II"/>
    <property type="match status" value="1"/>
</dbReference>
<evidence type="ECO:0000256" key="12">
    <source>
        <dbReference type="SAM" id="Phobius"/>
    </source>
</evidence>
<evidence type="ECO:0000256" key="8">
    <source>
        <dbReference type="ARBA" id="ARBA00023170"/>
    </source>
</evidence>
<feature type="non-terminal residue" evidence="14">
    <location>
        <position position="157"/>
    </location>
</feature>
<dbReference type="EMBL" id="JARKIK010000014">
    <property type="protein sequence ID" value="KAK8747529.1"/>
    <property type="molecule type" value="Genomic_DNA"/>
</dbReference>